<dbReference type="OrthoDB" id="3198848at2759"/>
<name>A0A371DJ52_9APHY</name>
<feature type="compositionally biased region" description="Basic and acidic residues" evidence="1">
    <location>
        <begin position="128"/>
        <end position="145"/>
    </location>
</feature>
<feature type="region of interest" description="Disordered" evidence="1">
    <location>
        <begin position="128"/>
        <end position="160"/>
    </location>
</feature>
<organism evidence="2 3">
    <name type="scientific">Lentinus brumalis</name>
    <dbReference type="NCBI Taxonomy" id="2498619"/>
    <lineage>
        <taxon>Eukaryota</taxon>
        <taxon>Fungi</taxon>
        <taxon>Dikarya</taxon>
        <taxon>Basidiomycota</taxon>
        <taxon>Agaricomycotina</taxon>
        <taxon>Agaricomycetes</taxon>
        <taxon>Polyporales</taxon>
        <taxon>Polyporaceae</taxon>
        <taxon>Lentinus</taxon>
    </lineage>
</organism>
<dbReference type="AlphaFoldDB" id="A0A371DJ52"/>
<keyword evidence="3" id="KW-1185">Reference proteome</keyword>
<dbReference type="EMBL" id="KZ857390">
    <property type="protein sequence ID" value="RDX52552.1"/>
    <property type="molecule type" value="Genomic_DNA"/>
</dbReference>
<accession>A0A371DJ52</accession>
<protein>
    <submittedName>
        <fullName evidence="2">Uncharacterized protein</fullName>
    </submittedName>
</protein>
<sequence>MPPAEVATLPTKTDTTDPAIGPRTQGPELLAYRYKDQTVYVVPAESYEQAIDFAQSVFPELLDIARDRISICVNGQIGKQGGHIRVAPMAWGIVIAKLSSFEILDVVVQPSPPQGKGSSAVDQAVDVKHSMSHDDPPGYEEHRSTPEGGPKLRSTASTSTMSGFAKALFGKRAA</sequence>
<evidence type="ECO:0000313" key="2">
    <source>
        <dbReference type="EMBL" id="RDX52552.1"/>
    </source>
</evidence>
<evidence type="ECO:0000313" key="3">
    <source>
        <dbReference type="Proteomes" id="UP000256964"/>
    </source>
</evidence>
<gene>
    <name evidence="2" type="ORF">OH76DRAFT_1400350</name>
</gene>
<evidence type="ECO:0000256" key="1">
    <source>
        <dbReference type="SAM" id="MobiDB-lite"/>
    </source>
</evidence>
<reference evidence="2 3" key="1">
    <citation type="journal article" date="2018" name="Biotechnol. Biofuels">
        <title>Integrative visual omics of the white-rot fungus Polyporus brumalis exposes the biotechnological potential of its oxidative enzymes for delignifying raw plant biomass.</title>
        <authorList>
            <person name="Miyauchi S."/>
            <person name="Rancon A."/>
            <person name="Drula E."/>
            <person name="Hage H."/>
            <person name="Chaduli D."/>
            <person name="Favel A."/>
            <person name="Grisel S."/>
            <person name="Henrissat B."/>
            <person name="Herpoel-Gimbert I."/>
            <person name="Ruiz-Duenas F.J."/>
            <person name="Chevret D."/>
            <person name="Hainaut M."/>
            <person name="Lin J."/>
            <person name="Wang M."/>
            <person name="Pangilinan J."/>
            <person name="Lipzen A."/>
            <person name="Lesage-Meessen L."/>
            <person name="Navarro D."/>
            <person name="Riley R."/>
            <person name="Grigoriev I.V."/>
            <person name="Zhou S."/>
            <person name="Raouche S."/>
            <person name="Rosso M.N."/>
        </authorList>
    </citation>
    <scope>NUCLEOTIDE SEQUENCE [LARGE SCALE GENOMIC DNA]</scope>
    <source>
        <strain evidence="2 3">BRFM 1820</strain>
    </source>
</reference>
<dbReference type="Proteomes" id="UP000256964">
    <property type="component" value="Unassembled WGS sequence"/>
</dbReference>
<proteinExistence type="predicted"/>
<feature type="region of interest" description="Disordered" evidence="1">
    <location>
        <begin position="1"/>
        <end position="24"/>
    </location>
</feature>